<dbReference type="EC" id="2.7.1.25" evidence="5 13"/>
<dbReference type="EMBL" id="CP039381">
    <property type="protein sequence ID" value="QCT06146.1"/>
    <property type="molecule type" value="Genomic_DNA"/>
</dbReference>
<name>A0A4P8XT58_9FIRM</name>
<dbReference type="InterPro" id="IPR002891">
    <property type="entry name" value="APS"/>
</dbReference>
<dbReference type="GO" id="GO:0005524">
    <property type="term" value="F:ATP binding"/>
    <property type="evidence" value="ECO:0007669"/>
    <property type="project" value="UniProtKB-UniRule"/>
</dbReference>
<dbReference type="CDD" id="cd02027">
    <property type="entry name" value="APSK"/>
    <property type="match status" value="1"/>
</dbReference>
<comment type="catalytic activity">
    <reaction evidence="1 13 14">
        <text>adenosine 5'-phosphosulfate + ATP = 3'-phosphoadenylyl sulfate + ADP + H(+)</text>
        <dbReference type="Rhea" id="RHEA:24152"/>
        <dbReference type="ChEBI" id="CHEBI:15378"/>
        <dbReference type="ChEBI" id="CHEBI:30616"/>
        <dbReference type="ChEBI" id="CHEBI:58243"/>
        <dbReference type="ChEBI" id="CHEBI:58339"/>
        <dbReference type="ChEBI" id="CHEBI:456216"/>
        <dbReference type="EC" id="2.7.1.25"/>
    </reaction>
</comment>
<dbReference type="RefSeq" id="WP_138156238.1">
    <property type="nucleotide sequence ID" value="NZ_CP039381.1"/>
</dbReference>
<evidence type="ECO:0000256" key="8">
    <source>
        <dbReference type="ARBA" id="ARBA00022777"/>
    </source>
</evidence>
<dbReference type="OrthoDB" id="9804504at2"/>
<feature type="binding site" evidence="13">
    <location>
        <begin position="45"/>
        <end position="52"/>
    </location>
    <ligand>
        <name>ATP</name>
        <dbReference type="ChEBI" id="CHEBI:30616"/>
    </ligand>
</feature>
<keyword evidence="8 13" id="KW-0418">Kinase</keyword>
<keyword evidence="9 13" id="KW-0067">ATP-binding</keyword>
<dbReference type="AlphaFoldDB" id="A0A4P8XT58"/>
<dbReference type="InterPro" id="IPR059117">
    <property type="entry name" value="APS_kinase_dom"/>
</dbReference>
<evidence type="ECO:0000256" key="12">
    <source>
        <dbReference type="ARBA" id="ARBA00031464"/>
    </source>
</evidence>
<dbReference type="Gene3D" id="3.40.50.300">
    <property type="entry name" value="P-loop containing nucleotide triphosphate hydrolases"/>
    <property type="match status" value="1"/>
</dbReference>
<dbReference type="KEGG" id="ruj:E5Z56_01625"/>
<accession>A0A4P8XT58</accession>
<comment type="function">
    <text evidence="2 13 14">Catalyzes the synthesis of activated sulfate.</text>
</comment>
<evidence type="ECO:0000256" key="1">
    <source>
        <dbReference type="ARBA" id="ARBA00001823"/>
    </source>
</evidence>
<keyword evidence="7 13" id="KW-0547">Nucleotide-binding</keyword>
<proteinExistence type="inferred from homology"/>
<sequence length="207" mass="23375">MGNNLTECSATIAKEKNLVWQKTDISKEIREKSLNQKARTIWFTGLSGSGKSTLANEIEKRLVAMGKHTMLLDGDNVRMGLNNNLGFSDEDRVENIRRIAETAKLMNDAGLIVLTAFISPFRKDRRNANKIIGEDYIEVFVSTPLEECEKRDIKGLYKKARDGVIKEFTGISSPYEKPENPSITVDTTNRSLDESVDIVMKQLEKFL</sequence>
<dbReference type="GO" id="GO:0000103">
    <property type="term" value="P:sulfate assimilation"/>
    <property type="evidence" value="ECO:0007669"/>
    <property type="project" value="UniProtKB-UniRule"/>
</dbReference>
<gene>
    <name evidence="13 16" type="primary">cysC</name>
    <name evidence="16" type="ORF">E5Z56_01625</name>
</gene>
<dbReference type="HAMAP" id="MF_00065">
    <property type="entry name" value="Adenylyl_sulf_kinase"/>
    <property type="match status" value="1"/>
</dbReference>
<evidence type="ECO:0000256" key="5">
    <source>
        <dbReference type="ARBA" id="ARBA00012121"/>
    </source>
</evidence>
<dbReference type="NCBIfam" id="NF003013">
    <property type="entry name" value="PRK03846.1"/>
    <property type="match status" value="1"/>
</dbReference>
<reference evidence="16 17" key="1">
    <citation type="submission" date="2019-04" db="EMBL/GenBank/DDBJ databases">
        <authorList>
            <person name="Embree M."/>
            <person name="Gaffney J.R."/>
        </authorList>
    </citation>
    <scope>NUCLEOTIDE SEQUENCE [LARGE SCALE GENOMIC DNA]</scope>
    <source>
        <strain evidence="16 17">JE7A12</strain>
    </source>
</reference>
<dbReference type="NCBIfam" id="TIGR00455">
    <property type="entry name" value="apsK"/>
    <property type="match status" value="1"/>
</dbReference>
<feature type="domain" description="APS kinase" evidence="15">
    <location>
        <begin position="38"/>
        <end position="186"/>
    </location>
</feature>
<evidence type="ECO:0000256" key="11">
    <source>
        <dbReference type="ARBA" id="ARBA00031393"/>
    </source>
</evidence>
<evidence type="ECO:0000256" key="7">
    <source>
        <dbReference type="ARBA" id="ARBA00022741"/>
    </source>
</evidence>
<evidence type="ECO:0000256" key="13">
    <source>
        <dbReference type="HAMAP-Rule" id="MF_00065"/>
    </source>
</evidence>
<dbReference type="NCBIfam" id="NF004041">
    <property type="entry name" value="PRK05541.1"/>
    <property type="match status" value="1"/>
</dbReference>
<evidence type="ECO:0000256" key="9">
    <source>
        <dbReference type="ARBA" id="ARBA00022840"/>
    </source>
</evidence>
<keyword evidence="13" id="KW-0597">Phosphoprotein</keyword>
<dbReference type="InterPro" id="IPR027417">
    <property type="entry name" value="P-loop_NTPase"/>
</dbReference>
<comment type="similarity">
    <text evidence="4 13 14">Belongs to the APS kinase family.</text>
</comment>
<evidence type="ECO:0000256" key="3">
    <source>
        <dbReference type="ARBA" id="ARBA00004806"/>
    </source>
</evidence>
<dbReference type="UniPathway" id="UPA00140">
    <property type="reaction ID" value="UER00205"/>
</dbReference>
<dbReference type="Pfam" id="PF01583">
    <property type="entry name" value="APS_kinase"/>
    <property type="match status" value="1"/>
</dbReference>
<evidence type="ECO:0000256" key="2">
    <source>
        <dbReference type="ARBA" id="ARBA00002632"/>
    </source>
</evidence>
<protein>
    <recommendedName>
        <fullName evidence="5 13">Adenylyl-sulfate kinase</fullName>
        <ecNumber evidence="5 13">2.7.1.25</ecNumber>
    </recommendedName>
    <alternativeName>
        <fullName evidence="11 13">APS kinase</fullName>
    </alternativeName>
    <alternativeName>
        <fullName evidence="12 13">ATP adenosine-5'-phosphosulfate 3'-phosphotransferase</fullName>
    </alternativeName>
    <alternativeName>
        <fullName evidence="10 13">Adenosine-5'-phosphosulfate kinase</fullName>
    </alternativeName>
</protein>
<dbReference type="PANTHER" id="PTHR11055">
    <property type="entry name" value="BIFUNCTIONAL 3'-PHOSPHOADENOSINE 5'-PHOSPHOSULFATE SYNTHASE"/>
    <property type="match status" value="1"/>
</dbReference>
<organism evidence="16 17">
    <name type="scientific">Ruminococcus bovis</name>
    <dbReference type="NCBI Taxonomy" id="2564099"/>
    <lineage>
        <taxon>Bacteria</taxon>
        <taxon>Bacillati</taxon>
        <taxon>Bacillota</taxon>
        <taxon>Clostridia</taxon>
        <taxon>Eubacteriales</taxon>
        <taxon>Oscillospiraceae</taxon>
        <taxon>Ruminococcus</taxon>
    </lineage>
</organism>
<dbReference type="GO" id="GO:0070814">
    <property type="term" value="P:hydrogen sulfide biosynthetic process"/>
    <property type="evidence" value="ECO:0007669"/>
    <property type="project" value="UniProtKB-UniRule"/>
</dbReference>
<feature type="active site" description="Phosphoserine intermediate" evidence="13">
    <location>
        <position position="119"/>
    </location>
</feature>
<dbReference type="Proteomes" id="UP000301475">
    <property type="component" value="Chromosome"/>
</dbReference>
<dbReference type="GO" id="GO:0004020">
    <property type="term" value="F:adenylylsulfate kinase activity"/>
    <property type="evidence" value="ECO:0007669"/>
    <property type="project" value="UniProtKB-UniRule"/>
</dbReference>
<evidence type="ECO:0000256" key="6">
    <source>
        <dbReference type="ARBA" id="ARBA00022679"/>
    </source>
</evidence>
<evidence type="ECO:0000256" key="4">
    <source>
        <dbReference type="ARBA" id="ARBA00007008"/>
    </source>
</evidence>
<evidence type="ECO:0000256" key="10">
    <source>
        <dbReference type="ARBA" id="ARBA00029724"/>
    </source>
</evidence>
<dbReference type="SUPFAM" id="SSF52540">
    <property type="entry name" value="P-loop containing nucleoside triphosphate hydrolases"/>
    <property type="match status" value="1"/>
</dbReference>
<evidence type="ECO:0000256" key="14">
    <source>
        <dbReference type="RuleBase" id="RU004347"/>
    </source>
</evidence>
<keyword evidence="6 13" id="KW-0808">Transferase</keyword>
<dbReference type="PANTHER" id="PTHR11055:SF1">
    <property type="entry name" value="PAPS SYNTHETASE, ISOFORM D"/>
    <property type="match status" value="1"/>
</dbReference>
<keyword evidence="17" id="KW-1185">Reference proteome</keyword>
<comment type="pathway">
    <text evidence="3 13 14">Sulfur metabolism; hydrogen sulfide biosynthesis; sulfite from sulfate: step 2/3.</text>
</comment>
<evidence type="ECO:0000313" key="16">
    <source>
        <dbReference type="EMBL" id="QCT06146.1"/>
    </source>
</evidence>
<evidence type="ECO:0000313" key="17">
    <source>
        <dbReference type="Proteomes" id="UP000301475"/>
    </source>
</evidence>
<evidence type="ECO:0000259" key="15">
    <source>
        <dbReference type="Pfam" id="PF01583"/>
    </source>
</evidence>